<evidence type="ECO:0000313" key="1">
    <source>
        <dbReference type="EMBL" id="CAK0810991.1"/>
    </source>
</evidence>
<sequence length="355" mass="37536">MTPRPSQGFRKEPSAPECLVGDLGRFGTSSMGFVQSAYRCCLSLAAERASDPALPPGELRERARSTVLYICAFCNNQWDASQERANHSVNDSVFCRVLRAESTVCAVLNIDDAARVFERAWCQLEVLHARLLEKRLVLNSREGPLHSLDPAKACTLWTERFAARMLGVDIGRSCATDPEDLERIRAHAARCKLPSGAPGMPALAGAEAFNAVLRRELSSEALPFLAKAGDEHSVEEALRWGASPDALDSRHLPALTYAAARPPACGVAEVLRRWGADPRASAAAADAVAMFGAGEEAERLAAIARIEALEGGAAELFAPAAELARGALAAEALQGLREALAAGGEAAAAAAGKSP</sequence>
<evidence type="ECO:0000313" key="2">
    <source>
        <dbReference type="Proteomes" id="UP001189429"/>
    </source>
</evidence>
<keyword evidence="2" id="KW-1185">Reference proteome</keyword>
<dbReference type="Proteomes" id="UP001189429">
    <property type="component" value="Unassembled WGS sequence"/>
</dbReference>
<accession>A0ABN9QYV6</accession>
<comment type="caution">
    <text evidence="1">The sequence shown here is derived from an EMBL/GenBank/DDBJ whole genome shotgun (WGS) entry which is preliminary data.</text>
</comment>
<gene>
    <name evidence="1" type="ORF">PCOR1329_LOCUS15759</name>
</gene>
<protein>
    <submittedName>
        <fullName evidence="1">Uncharacterized protein</fullName>
    </submittedName>
</protein>
<proteinExistence type="predicted"/>
<name>A0ABN9QYV6_9DINO</name>
<organism evidence="1 2">
    <name type="scientific">Prorocentrum cordatum</name>
    <dbReference type="NCBI Taxonomy" id="2364126"/>
    <lineage>
        <taxon>Eukaryota</taxon>
        <taxon>Sar</taxon>
        <taxon>Alveolata</taxon>
        <taxon>Dinophyceae</taxon>
        <taxon>Prorocentrales</taxon>
        <taxon>Prorocentraceae</taxon>
        <taxon>Prorocentrum</taxon>
    </lineage>
</organism>
<dbReference type="EMBL" id="CAUYUJ010004792">
    <property type="protein sequence ID" value="CAK0810991.1"/>
    <property type="molecule type" value="Genomic_DNA"/>
</dbReference>
<reference evidence="1" key="1">
    <citation type="submission" date="2023-10" db="EMBL/GenBank/DDBJ databases">
        <authorList>
            <person name="Chen Y."/>
            <person name="Shah S."/>
            <person name="Dougan E. K."/>
            <person name="Thang M."/>
            <person name="Chan C."/>
        </authorList>
    </citation>
    <scope>NUCLEOTIDE SEQUENCE [LARGE SCALE GENOMIC DNA]</scope>
</reference>